<organism evidence="1 2">
    <name type="scientific">Caligus rogercresseyi</name>
    <name type="common">Sea louse</name>
    <dbReference type="NCBI Taxonomy" id="217165"/>
    <lineage>
        <taxon>Eukaryota</taxon>
        <taxon>Metazoa</taxon>
        <taxon>Ecdysozoa</taxon>
        <taxon>Arthropoda</taxon>
        <taxon>Crustacea</taxon>
        <taxon>Multicrustacea</taxon>
        <taxon>Hexanauplia</taxon>
        <taxon>Copepoda</taxon>
        <taxon>Siphonostomatoida</taxon>
        <taxon>Caligidae</taxon>
        <taxon>Caligus</taxon>
    </lineage>
</organism>
<proteinExistence type="predicted"/>
<keyword evidence="2" id="KW-1185">Reference proteome</keyword>
<dbReference type="Proteomes" id="UP000595437">
    <property type="component" value="Chromosome 6"/>
</dbReference>
<reference evidence="2" key="1">
    <citation type="submission" date="2021-01" db="EMBL/GenBank/DDBJ databases">
        <title>Caligus Genome Assembly.</title>
        <authorList>
            <person name="Gallardo-Escarate C."/>
        </authorList>
    </citation>
    <scope>NUCLEOTIDE SEQUENCE [LARGE SCALE GENOMIC DNA]</scope>
</reference>
<evidence type="ECO:0000313" key="1">
    <source>
        <dbReference type="EMBL" id="QQP48560.1"/>
    </source>
</evidence>
<dbReference type="EMBL" id="CP045895">
    <property type="protein sequence ID" value="QQP48560.1"/>
    <property type="molecule type" value="Genomic_DNA"/>
</dbReference>
<name>A0A7T8HEP4_CALRO</name>
<accession>A0A7T8HEP4</accession>
<gene>
    <name evidence="1" type="ORF">FKW44_008920</name>
</gene>
<dbReference type="AlphaFoldDB" id="A0A7T8HEP4"/>
<evidence type="ECO:0000313" key="2">
    <source>
        <dbReference type="Proteomes" id="UP000595437"/>
    </source>
</evidence>
<protein>
    <submittedName>
        <fullName evidence="1">Uncharacterized protein</fullName>
    </submittedName>
</protein>
<sequence>MDSTFPDSCLASPPLRDGEMTSIIAVLLWRRIRRQETPGRQGHRVRSPL</sequence>